<keyword evidence="2" id="KW-1185">Reference proteome</keyword>
<dbReference type="RefSeq" id="XP_031918172.1">
    <property type="nucleotide sequence ID" value="XM_032053380.1"/>
</dbReference>
<dbReference type="Proteomes" id="UP000325672">
    <property type="component" value="Unassembled WGS sequence"/>
</dbReference>
<proteinExistence type="predicted"/>
<dbReference type="GeneID" id="43637590"/>
<gene>
    <name evidence="1" type="ORF">BDV38DRAFT_235856</name>
</gene>
<evidence type="ECO:0000313" key="2">
    <source>
        <dbReference type="Proteomes" id="UP000325672"/>
    </source>
</evidence>
<evidence type="ECO:0000313" key="1">
    <source>
        <dbReference type="EMBL" id="KAE8142109.1"/>
    </source>
</evidence>
<organism evidence="1 2">
    <name type="scientific">Aspergillus pseudotamarii</name>
    <dbReference type="NCBI Taxonomy" id="132259"/>
    <lineage>
        <taxon>Eukaryota</taxon>
        <taxon>Fungi</taxon>
        <taxon>Dikarya</taxon>
        <taxon>Ascomycota</taxon>
        <taxon>Pezizomycotina</taxon>
        <taxon>Eurotiomycetes</taxon>
        <taxon>Eurotiomycetidae</taxon>
        <taxon>Eurotiales</taxon>
        <taxon>Aspergillaceae</taxon>
        <taxon>Aspergillus</taxon>
        <taxon>Aspergillus subgen. Circumdati</taxon>
    </lineage>
</organism>
<dbReference type="AlphaFoldDB" id="A0A5N6T7C0"/>
<reference evidence="1 2" key="1">
    <citation type="submission" date="2019-04" db="EMBL/GenBank/DDBJ databases">
        <title>Friends and foes A comparative genomics study of 23 Aspergillus species from section Flavi.</title>
        <authorList>
            <consortium name="DOE Joint Genome Institute"/>
            <person name="Kjaerbolling I."/>
            <person name="Vesth T."/>
            <person name="Frisvad J.C."/>
            <person name="Nybo J.L."/>
            <person name="Theobald S."/>
            <person name="Kildgaard S."/>
            <person name="Isbrandt T."/>
            <person name="Kuo A."/>
            <person name="Sato A."/>
            <person name="Lyhne E.K."/>
            <person name="Kogle M.E."/>
            <person name="Wiebenga A."/>
            <person name="Kun R.S."/>
            <person name="Lubbers R.J."/>
            <person name="Makela M.R."/>
            <person name="Barry K."/>
            <person name="Chovatia M."/>
            <person name="Clum A."/>
            <person name="Daum C."/>
            <person name="Haridas S."/>
            <person name="He G."/>
            <person name="LaButti K."/>
            <person name="Lipzen A."/>
            <person name="Mondo S."/>
            <person name="Riley R."/>
            <person name="Salamov A."/>
            <person name="Simmons B.A."/>
            <person name="Magnuson J.K."/>
            <person name="Henrissat B."/>
            <person name="Mortensen U.H."/>
            <person name="Larsen T.O."/>
            <person name="Devries R.P."/>
            <person name="Grigoriev I.V."/>
            <person name="Machida M."/>
            <person name="Baker S.E."/>
            <person name="Andersen M.R."/>
        </authorList>
    </citation>
    <scope>NUCLEOTIDE SEQUENCE [LARGE SCALE GENOMIC DNA]</scope>
    <source>
        <strain evidence="1 2">CBS 117625</strain>
    </source>
</reference>
<protein>
    <submittedName>
        <fullName evidence="1">Uncharacterized protein</fullName>
    </submittedName>
</protein>
<accession>A0A5N6T7C0</accession>
<dbReference type="OrthoDB" id="2963168at2759"/>
<sequence length="63" mass="7253">MEVMAPIDGWTAVVRGALMKFLGEISPLATKVLVESRVARKHYGFICQTKYEREIHDRRKGYV</sequence>
<name>A0A5N6T7C0_ASPPS</name>
<dbReference type="EMBL" id="ML743555">
    <property type="protein sequence ID" value="KAE8142109.1"/>
    <property type="molecule type" value="Genomic_DNA"/>
</dbReference>